<feature type="active site" description="Proton donor" evidence="5">
    <location>
        <position position="219"/>
    </location>
</feature>
<dbReference type="InterPro" id="IPR006710">
    <property type="entry name" value="Glyco_hydro_43"/>
</dbReference>
<dbReference type="GO" id="GO:0030246">
    <property type="term" value="F:carbohydrate binding"/>
    <property type="evidence" value="ECO:0007669"/>
    <property type="project" value="InterPro"/>
</dbReference>
<dbReference type="Gene3D" id="2.115.10.20">
    <property type="entry name" value="Glycosyl hydrolase domain, family 43"/>
    <property type="match status" value="1"/>
</dbReference>
<feature type="active site" description="Proton acceptor" evidence="5">
    <location>
        <position position="45"/>
    </location>
</feature>
<dbReference type="Pfam" id="PF16990">
    <property type="entry name" value="CBM_35"/>
    <property type="match status" value="1"/>
</dbReference>
<keyword evidence="12" id="KW-1185">Reference proteome</keyword>
<dbReference type="SUPFAM" id="SSF75005">
    <property type="entry name" value="Arabinanase/levansucrase/invertase"/>
    <property type="match status" value="1"/>
</dbReference>
<dbReference type="KEGG" id="palr:HGI30_17325"/>
<keyword evidence="2 9" id="KW-0732">Signal</keyword>
<evidence type="ECO:0000256" key="4">
    <source>
        <dbReference type="ARBA" id="ARBA00023295"/>
    </source>
</evidence>
<reference evidence="11 12" key="1">
    <citation type="submission" date="2020-04" db="EMBL/GenBank/DDBJ databases">
        <title>Novel Paenibacillus strain UniB2 isolated from commercial digestive syrup.</title>
        <authorList>
            <person name="Thorat V."/>
            <person name="Kirdat K."/>
            <person name="Tiwarekar B."/>
            <person name="Yadav A."/>
        </authorList>
    </citation>
    <scope>NUCLEOTIDE SEQUENCE [LARGE SCALE GENOMIC DNA]</scope>
    <source>
        <strain evidence="11 12">UniB2</strain>
    </source>
</reference>
<dbReference type="RefSeq" id="WP_168908701.1">
    <property type="nucleotide sequence ID" value="NZ_CP051428.1"/>
</dbReference>
<dbReference type="GO" id="GO:0004553">
    <property type="term" value="F:hydrolase activity, hydrolyzing O-glycosyl compounds"/>
    <property type="evidence" value="ECO:0007669"/>
    <property type="project" value="InterPro"/>
</dbReference>
<evidence type="ECO:0000256" key="6">
    <source>
        <dbReference type="PIRSR" id="PIRSR606710-2"/>
    </source>
</evidence>
<dbReference type="AlphaFoldDB" id="A0A6H2H0H2"/>
<dbReference type="Proteomes" id="UP000502136">
    <property type="component" value="Chromosome"/>
</dbReference>
<sequence length="472" mass="50554">MLKRLALLAAACCLALTLLLPLGTERAHAAPASNFFNVIKQDGADPWMYKHTDGYYYYTQTTGGNITLSRSRTITGIDAGESAVVWTPPAGTMYSSNLWAPELHHLDGKWYVYFAADNGSNENHRMYVLENASANPLTGSWTLKGKISDATDRWAIDGTVLTVGGSRYFLWSGWEGTVNDKQHLYIAQMSNPWTISSARTRIATPTYGWETNTTPQVNEGPQVIVRGGTISLVYSASGSWTDGYCLGLITAGTSANLLNASSWTKKSTPIFASGNGVYGPGHHSFTKSPDGSEDWIVYHSARWQGAGWTRQVRAQKFGWNADNTPSLGSPAAPNAPIAIPSGEPSRERYEAENAALGGGAAATNEASASGGRKVGYIDTAASYVQFAVSAPSAGWYVLAARTGNGTSGQPWAIHGLSVNGGAASNFYIAYSGWNNWGTSTAKVYLNAGSNTIRFTRVSNYAEIDSLDVFPSL</sequence>
<gene>
    <name evidence="11" type="ORF">HGI30_17325</name>
</gene>
<organism evidence="11 12">
    <name type="scientific">Paenibacillus albicereus</name>
    <dbReference type="NCBI Taxonomy" id="2726185"/>
    <lineage>
        <taxon>Bacteria</taxon>
        <taxon>Bacillati</taxon>
        <taxon>Bacillota</taxon>
        <taxon>Bacilli</taxon>
        <taxon>Bacillales</taxon>
        <taxon>Paenibacillaceae</taxon>
        <taxon>Paenibacillus</taxon>
    </lineage>
</organism>
<comment type="similarity">
    <text evidence="1 7">Belongs to the glycosyl hydrolase 43 family.</text>
</comment>
<feature type="region of interest" description="Disordered" evidence="8">
    <location>
        <begin position="324"/>
        <end position="345"/>
    </location>
</feature>
<proteinExistence type="inferred from homology"/>
<dbReference type="Gene3D" id="2.60.120.260">
    <property type="entry name" value="Galactose-binding domain-like"/>
    <property type="match status" value="1"/>
</dbReference>
<dbReference type="InterPro" id="IPR008979">
    <property type="entry name" value="Galactose-bd-like_sf"/>
</dbReference>
<keyword evidence="3 7" id="KW-0378">Hydrolase</keyword>
<evidence type="ECO:0000256" key="3">
    <source>
        <dbReference type="ARBA" id="ARBA00022801"/>
    </source>
</evidence>
<keyword evidence="4 7" id="KW-0326">Glycosidase</keyword>
<dbReference type="CDD" id="cd18820">
    <property type="entry name" value="GH43_LbAraf43-like"/>
    <property type="match status" value="1"/>
</dbReference>
<dbReference type="GO" id="GO:0005975">
    <property type="term" value="P:carbohydrate metabolic process"/>
    <property type="evidence" value="ECO:0007669"/>
    <property type="project" value="InterPro"/>
</dbReference>
<feature type="signal peptide" evidence="9">
    <location>
        <begin position="1"/>
        <end position="29"/>
    </location>
</feature>
<evidence type="ECO:0000256" key="2">
    <source>
        <dbReference type="ARBA" id="ARBA00022729"/>
    </source>
</evidence>
<dbReference type="InterPro" id="IPR005084">
    <property type="entry name" value="CBM6"/>
</dbReference>
<dbReference type="EMBL" id="CP051428">
    <property type="protein sequence ID" value="QJC53160.1"/>
    <property type="molecule type" value="Genomic_DNA"/>
</dbReference>
<feature type="domain" description="CBM6" evidence="10">
    <location>
        <begin position="347"/>
        <end position="469"/>
    </location>
</feature>
<evidence type="ECO:0000256" key="8">
    <source>
        <dbReference type="SAM" id="MobiDB-lite"/>
    </source>
</evidence>
<dbReference type="PROSITE" id="PS51175">
    <property type="entry name" value="CBM6"/>
    <property type="match status" value="1"/>
</dbReference>
<feature type="site" description="Important for catalytic activity, responsible for pKa modulation of the active site Glu and correct orientation of both the proton donor and substrate" evidence="6">
    <location>
        <position position="157"/>
    </location>
</feature>
<dbReference type="SUPFAM" id="SSF49785">
    <property type="entry name" value="Galactose-binding domain-like"/>
    <property type="match status" value="1"/>
</dbReference>
<protein>
    <submittedName>
        <fullName evidence="11">Family 43 glycosylhydrolase</fullName>
    </submittedName>
</protein>
<evidence type="ECO:0000313" key="12">
    <source>
        <dbReference type="Proteomes" id="UP000502136"/>
    </source>
</evidence>
<evidence type="ECO:0000256" key="9">
    <source>
        <dbReference type="SAM" id="SignalP"/>
    </source>
</evidence>
<dbReference type="PANTHER" id="PTHR43817">
    <property type="entry name" value="GLYCOSYL HYDROLASE"/>
    <property type="match status" value="1"/>
</dbReference>
<evidence type="ECO:0000256" key="5">
    <source>
        <dbReference type="PIRSR" id="PIRSR606710-1"/>
    </source>
</evidence>
<feature type="chain" id="PRO_5026335525" evidence="9">
    <location>
        <begin position="30"/>
        <end position="472"/>
    </location>
</feature>
<evidence type="ECO:0000313" key="11">
    <source>
        <dbReference type="EMBL" id="QJC53160.1"/>
    </source>
</evidence>
<evidence type="ECO:0000259" key="10">
    <source>
        <dbReference type="PROSITE" id="PS51175"/>
    </source>
</evidence>
<evidence type="ECO:0000256" key="7">
    <source>
        <dbReference type="RuleBase" id="RU361187"/>
    </source>
</evidence>
<evidence type="ECO:0000256" key="1">
    <source>
        <dbReference type="ARBA" id="ARBA00009865"/>
    </source>
</evidence>
<dbReference type="InterPro" id="IPR023296">
    <property type="entry name" value="Glyco_hydro_beta-prop_sf"/>
</dbReference>
<feature type="compositionally biased region" description="Low complexity" evidence="8">
    <location>
        <begin position="330"/>
        <end position="340"/>
    </location>
</feature>
<dbReference type="PANTHER" id="PTHR43817:SF1">
    <property type="entry name" value="HYDROLASE, FAMILY 43, PUTATIVE (AFU_ORTHOLOGUE AFUA_3G01660)-RELATED"/>
    <property type="match status" value="1"/>
</dbReference>
<accession>A0A6H2H0H2</accession>
<name>A0A6H2H0H2_9BACL</name>
<dbReference type="Pfam" id="PF04616">
    <property type="entry name" value="Glyco_hydro_43"/>
    <property type="match status" value="1"/>
</dbReference>